<gene>
    <name evidence="1" type="ORF">SAMN04489724_4438</name>
</gene>
<evidence type="ECO:0000313" key="1">
    <source>
        <dbReference type="EMBL" id="SFU15590.1"/>
    </source>
</evidence>
<keyword evidence="2" id="KW-1185">Reference proteome</keyword>
<dbReference type="InterPro" id="IPR036583">
    <property type="entry name" value="23S_rRNA_IVS_sf"/>
</dbReference>
<name>A0A1I7DV87_9BACT</name>
<dbReference type="PANTHER" id="PTHR38471">
    <property type="entry name" value="FOUR HELIX BUNDLE PROTEIN"/>
    <property type="match status" value="1"/>
</dbReference>
<evidence type="ECO:0000313" key="2">
    <source>
        <dbReference type="Proteomes" id="UP000199673"/>
    </source>
</evidence>
<reference evidence="2" key="1">
    <citation type="submission" date="2016-10" db="EMBL/GenBank/DDBJ databases">
        <authorList>
            <person name="Varghese N."/>
            <person name="Submissions S."/>
        </authorList>
    </citation>
    <scope>NUCLEOTIDE SEQUENCE [LARGE SCALE GENOMIC DNA]</scope>
    <source>
        <strain evidence="2">DSM 23445</strain>
    </source>
</reference>
<dbReference type="SUPFAM" id="SSF158446">
    <property type="entry name" value="IVS-encoded protein-like"/>
    <property type="match status" value="1"/>
</dbReference>
<protein>
    <submittedName>
        <fullName evidence="1">Four helix bundle protein</fullName>
    </submittedName>
</protein>
<dbReference type="RefSeq" id="WP_211482934.1">
    <property type="nucleotide sequence ID" value="NZ_FPBF01000008.1"/>
</dbReference>
<dbReference type="Pfam" id="PF05635">
    <property type="entry name" value="23S_rRNA_IVP"/>
    <property type="match status" value="1"/>
</dbReference>
<sequence length="125" mass="14088">MASILKFNICYIALASLLAEKRIYIFCNSLGDTFAETHLRNQLIRSATGSCLNYGEAQGAESKKDFVHKNGIVLKELKELRSTLKIMTYSEFGDAILRTLLLKESEELCAIFGKIIFNTKKNMIT</sequence>
<dbReference type="InterPro" id="IPR012657">
    <property type="entry name" value="23S_rRNA-intervening_sequence"/>
</dbReference>
<dbReference type="NCBIfam" id="TIGR02436">
    <property type="entry name" value="four helix bundle protein"/>
    <property type="match status" value="1"/>
</dbReference>
<dbReference type="EMBL" id="FPBF01000008">
    <property type="protein sequence ID" value="SFU15590.1"/>
    <property type="molecule type" value="Genomic_DNA"/>
</dbReference>
<dbReference type="STRING" id="305507.SAMN04489724_4438"/>
<organism evidence="1 2">
    <name type="scientific">Algoriphagus locisalis</name>
    <dbReference type="NCBI Taxonomy" id="305507"/>
    <lineage>
        <taxon>Bacteria</taxon>
        <taxon>Pseudomonadati</taxon>
        <taxon>Bacteroidota</taxon>
        <taxon>Cytophagia</taxon>
        <taxon>Cytophagales</taxon>
        <taxon>Cyclobacteriaceae</taxon>
        <taxon>Algoriphagus</taxon>
    </lineage>
</organism>
<dbReference type="Proteomes" id="UP000199673">
    <property type="component" value="Unassembled WGS sequence"/>
</dbReference>
<dbReference type="Gene3D" id="1.20.1440.60">
    <property type="entry name" value="23S rRNA-intervening sequence"/>
    <property type="match status" value="1"/>
</dbReference>
<proteinExistence type="predicted"/>
<dbReference type="PANTHER" id="PTHR38471:SF2">
    <property type="entry name" value="FOUR HELIX BUNDLE PROTEIN"/>
    <property type="match status" value="1"/>
</dbReference>
<dbReference type="AlphaFoldDB" id="A0A1I7DV87"/>
<accession>A0A1I7DV87</accession>